<dbReference type="SUPFAM" id="SSF46785">
    <property type="entry name" value="Winged helix' DNA-binding domain"/>
    <property type="match status" value="1"/>
</dbReference>
<evidence type="ECO:0000313" key="9">
    <source>
        <dbReference type="Proteomes" id="UP000241848"/>
    </source>
</evidence>
<keyword evidence="4" id="KW-0805">Transcription regulation</keyword>
<evidence type="ECO:0000256" key="6">
    <source>
        <dbReference type="ARBA" id="ARBA00023163"/>
    </source>
</evidence>
<dbReference type="Proteomes" id="UP000241848">
    <property type="component" value="Unassembled WGS sequence"/>
</dbReference>
<evidence type="ECO:0000256" key="2">
    <source>
        <dbReference type="ARBA" id="ARBA00022491"/>
    </source>
</evidence>
<evidence type="ECO:0000256" key="3">
    <source>
        <dbReference type="ARBA" id="ARBA00022833"/>
    </source>
</evidence>
<dbReference type="CDD" id="cd07153">
    <property type="entry name" value="Fur_like"/>
    <property type="match status" value="1"/>
</dbReference>
<comment type="similarity">
    <text evidence="1">Belongs to the Fur family.</text>
</comment>
<feature type="binding site" evidence="7">
    <location>
        <position position="134"/>
    </location>
    <ligand>
        <name>Zn(2+)</name>
        <dbReference type="ChEBI" id="CHEBI:29105"/>
    </ligand>
</feature>
<dbReference type="InterPro" id="IPR043135">
    <property type="entry name" value="Fur_C"/>
</dbReference>
<evidence type="ECO:0000256" key="1">
    <source>
        <dbReference type="ARBA" id="ARBA00007957"/>
    </source>
</evidence>
<dbReference type="PANTHER" id="PTHR33202:SF7">
    <property type="entry name" value="FERRIC UPTAKE REGULATION PROTEIN"/>
    <property type="match status" value="1"/>
</dbReference>
<dbReference type="GO" id="GO:0008270">
    <property type="term" value="F:zinc ion binding"/>
    <property type="evidence" value="ECO:0007669"/>
    <property type="project" value="TreeGrafter"/>
</dbReference>
<dbReference type="InterPro" id="IPR002481">
    <property type="entry name" value="FUR"/>
</dbReference>
<keyword evidence="2" id="KW-0678">Repressor</keyword>
<evidence type="ECO:0000256" key="5">
    <source>
        <dbReference type="ARBA" id="ARBA00023125"/>
    </source>
</evidence>
<evidence type="ECO:0000256" key="7">
    <source>
        <dbReference type="PIRSR" id="PIRSR602481-1"/>
    </source>
</evidence>
<keyword evidence="7" id="KW-0479">Metal-binding</keyword>
<reference evidence="8 9" key="1">
    <citation type="journal article" date="2014" name="BMC Genomics">
        <title>Comparison of environmental and isolate Sulfobacillus genomes reveals diverse carbon, sulfur, nitrogen, and hydrogen metabolisms.</title>
        <authorList>
            <person name="Justice N.B."/>
            <person name="Norman A."/>
            <person name="Brown C.T."/>
            <person name="Singh A."/>
            <person name="Thomas B.C."/>
            <person name="Banfield J.F."/>
        </authorList>
    </citation>
    <scope>NUCLEOTIDE SEQUENCE [LARGE SCALE GENOMIC DNA]</scope>
    <source>
        <strain evidence="8">AMDSBA3</strain>
    </source>
</reference>
<evidence type="ECO:0000256" key="4">
    <source>
        <dbReference type="ARBA" id="ARBA00023015"/>
    </source>
</evidence>
<dbReference type="EMBL" id="PXYV01000041">
    <property type="protein sequence ID" value="PSR21137.1"/>
    <property type="molecule type" value="Genomic_DNA"/>
</dbReference>
<dbReference type="GO" id="GO:0045892">
    <property type="term" value="P:negative regulation of DNA-templated transcription"/>
    <property type="evidence" value="ECO:0007669"/>
    <property type="project" value="TreeGrafter"/>
</dbReference>
<name>A0A2T2WFV7_9FIRM</name>
<dbReference type="GO" id="GO:0003700">
    <property type="term" value="F:DNA-binding transcription factor activity"/>
    <property type="evidence" value="ECO:0007669"/>
    <property type="project" value="InterPro"/>
</dbReference>
<keyword evidence="3 7" id="KW-0862">Zinc</keyword>
<keyword evidence="6" id="KW-0804">Transcription</keyword>
<proteinExistence type="inferred from homology"/>
<dbReference type="PANTHER" id="PTHR33202">
    <property type="entry name" value="ZINC UPTAKE REGULATION PROTEIN"/>
    <property type="match status" value="1"/>
</dbReference>
<feature type="binding site" evidence="7">
    <location>
        <position position="137"/>
    </location>
    <ligand>
        <name>Zn(2+)</name>
        <dbReference type="ChEBI" id="CHEBI:29105"/>
    </ligand>
</feature>
<comment type="cofactor">
    <cofactor evidence="7">
        <name>Zn(2+)</name>
        <dbReference type="ChEBI" id="CHEBI:29105"/>
    </cofactor>
    <text evidence="7">Binds 1 zinc ion per subunit.</text>
</comment>
<dbReference type="Gene3D" id="3.30.1490.190">
    <property type="match status" value="1"/>
</dbReference>
<dbReference type="Pfam" id="PF01475">
    <property type="entry name" value="FUR"/>
    <property type="match status" value="1"/>
</dbReference>
<feature type="binding site" evidence="7">
    <location>
        <position position="95"/>
    </location>
    <ligand>
        <name>Zn(2+)</name>
        <dbReference type="ChEBI" id="CHEBI:29105"/>
    </ligand>
</feature>
<keyword evidence="5" id="KW-0238">DNA-binding</keyword>
<protein>
    <submittedName>
        <fullName evidence="8">Fur family transcriptional regulator</fullName>
    </submittedName>
</protein>
<dbReference type="GO" id="GO:1900376">
    <property type="term" value="P:regulation of secondary metabolite biosynthetic process"/>
    <property type="evidence" value="ECO:0007669"/>
    <property type="project" value="TreeGrafter"/>
</dbReference>
<dbReference type="Gene3D" id="1.10.10.10">
    <property type="entry name" value="Winged helix-like DNA-binding domain superfamily/Winged helix DNA-binding domain"/>
    <property type="match status" value="1"/>
</dbReference>
<dbReference type="InterPro" id="IPR036388">
    <property type="entry name" value="WH-like_DNA-bd_sf"/>
</dbReference>
<feature type="binding site" evidence="7">
    <location>
        <position position="98"/>
    </location>
    <ligand>
        <name>Zn(2+)</name>
        <dbReference type="ChEBI" id="CHEBI:29105"/>
    </ligand>
</feature>
<organism evidence="8 9">
    <name type="scientific">Sulfobacillus acidophilus</name>
    <dbReference type="NCBI Taxonomy" id="53633"/>
    <lineage>
        <taxon>Bacteria</taxon>
        <taxon>Bacillati</taxon>
        <taxon>Bacillota</taxon>
        <taxon>Clostridia</taxon>
        <taxon>Eubacteriales</taxon>
        <taxon>Clostridiales Family XVII. Incertae Sedis</taxon>
        <taxon>Sulfobacillus</taxon>
    </lineage>
</organism>
<gene>
    <name evidence="8" type="ORF">C7B45_11970</name>
</gene>
<evidence type="ECO:0000313" key="8">
    <source>
        <dbReference type="EMBL" id="PSR21137.1"/>
    </source>
</evidence>
<comment type="caution">
    <text evidence="8">The sequence shown here is derived from an EMBL/GenBank/DDBJ whole genome shotgun (WGS) entry which is preliminary data.</text>
</comment>
<dbReference type="AlphaFoldDB" id="A0A2T2WFV7"/>
<dbReference type="GO" id="GO:0000976">
    <property type="term" value="F:transcription cis-regulatory region binding"/>
    <property type="evidence" value="ECO:0007669"/>
    <property type="project" value="TreeGrafter"/>
</dbReference>
<dbReference type="InterPro" id="IPR036390">
    <property type="entry name" value="WH_DNA-bd_sf"/>
</dbReference>
<accession>A0A2T2WFV7</accession>
<sequence>MSTAISAQNLLRDRGLRVTPQRQSVLNLFLTESGQHFSADQIRQRLLPQMPGLARGTTYKVLQEFVRAALCEELATPDGVSLYGLRLRPHHHFICDQCGRWFDVEVTGVDGLRPVALPPDSEVRDVAVFFHGVCSECRGASGSA</sequence>